<proteinExistence type="predicted"/>
<dbReference type="Proteomes" id="UP001064048">
    <property type="component" value="Chromosome 7"/>
</dbReference>
<keyword evidence="2" id="KW-1185">Reference proteome</keyword>
<name>A0ACC0K7Y4_CHOFU</name>
<evidence type="ECO:0000313" key="1">
    <source>
        <dbReference type="EMBL" id="KAI8432494.1"/>
    </source>
</evidence>
<organism evidence="1 2">
    <name type="scientific">Choristoneura fumiferana</name>
    <name type="common">Spruce budworm moth</name>
    <name type="synonym">Archips fumiferana</name>
    <dbReference type="NCBI Taxonomy" id="7141"/>
    <lineage>
        <taxon>Eukaryota</taxon>
        <taxon>Metazoa</taxon>
        <taxon>Ecdysozoa</taxon>
        <taxon>Arthropoda</taxon>
        <taxon>Hexapoda</taxon>
        <taxon>Insecta</taxon>
        <taxon>Pterygota</taxon>
        <taxon>Neoptera</taxon>
        <taxon>Endopterygota</taxon>
        <taxon>Lepidoptera</taxon>
        <taxon>Glossata</taxon>
        <taxon>Ditrysia</taxon>
        <taxon>Tortricoidea</taxon>
        <taxon>Tortricidae</taxon>
        <taxon>Tortricinae</taxon>
        <taxon>Choristoneura</taxon>
    </lineage>
</organism>
<reference evidence="1 2" key="1">
    <citation type="journal article" date="2022" name="Genome Biol. Evol.">
        <title>The Spruce Budworm Genome: Reconstructing the Evolutionary History of Antifreeze Proteins.</title>
        <authorList>
            <person name="Beliveau C."/>
            <person name="Gagne P."/>
            <person name="Picq S."/>
            <person name="Vernygora O."/>
            <person name="Keeling C.I."/>
            <person name="Pinkney K."/>
            <person name="Doucet D."/>
            <person name="Wen F."/>
            <person name="Johnston J.S."/>
            <person name="Maaroufi H."/>
            <person name="Boyle B."/>
            <person name="Laroche J."/>
            <person name="Dewar K."/>
            <person name="Juretic N."/>
            <person name="Blackburn G."/>
            <person name="Nisole A."/>
            <person name="Brunet B."/>
            <person name="Brandao M."/>
            <person name="Lumley L."/>
            <person name="Duan J."/>
            <person name="Quan G."/>
            <person name="Lucarotti C.J."/>
            <person name="Roe A.D."/>
            <person name="Sperling F.A.H."/>
            <person name="Levesque R.C."/>
            <person name="Cusson M."/>
        </authorList>
    </citation>
    <scope>NUCLEOTIDE SEQUENCE [LARGE SCALE GENOMIC DNA]</scope>
    <source>
        <strain evidence="1">Glfc:IPQL:Cfum</strain>
    </source>
</reference>
<protein>
    <submittedName>
        <fullName evidence="1">Uncharacterized protein</fullName>
    </submittedName>
</protein>
<sequence>MRSTRTTRRRASLRGRGRRTAQAGHAGAGRRCRRALPERRRTPSPASAASRKSSFCSLFKSREPAASPDSPSTAVRRKKSLNEGRERSKSRERERSATPTSAAKLRGSVLALFRTPRRSTASPSPSERASSPNPPPAPAPAERRKYYEETGNVIHIPLRTPPDERPGPSGARPQPVRPASAPQPTPDGSIIIPLHSPTERAPAAGSPAGAEPLVDSGVVTLDSRRSVTTSESRRSVVTPESRRSPATSESRQLDDSRNGDARTESSSDEGRPAAPAAGSPAGDDAAGRKRRLVFSTHVGSRDQVFCTQFSITKTPSVTSEISGSIPSFPEPPPLRDTHIAAEPAPAAPPPAAPLQAAPLQRARAASPPPSPEAPRDSSESEPSSGAATPAARGGSDAEQRVLVVQESFEDELPYVPTTLPLERPLALPMVPVRERGPRAATAGVRRPRAAGPLPPAPLSAPRAAPRGPLPPAPLPALPAAAGPLPPAPLPAPPAAGAEKLRIKLPRRPRTASASAPPRPDRPRTRSGGDGDSRTKTEWIDFEEVPERRKQPKRIQTLPGGAAGAADAADAAERGVVFNYVEPEQCRCELLPHPDPMAGYADEQSVRKKCTTSCHSTSMQAHCLTKHTLTVILRVLVTITTTLHNVPCVVLQLAGGDGRLVRRARAGAARARAGAAQFAAPLTPPVRTRRAGAGAGAGAGAADAASFF</sequence>
<comment type="caution">
    <text evidence="1">The sequence shown here is derived from an EMBL/GenBank/DDBJ whole genome shotgun (WGS) entry which is preliminary data.</text>
</comment>
<dbReference type="EMBL" id="CM046107">
    <property type="protein sequence ID" value="KAI8432494.1"/>
    <property type="molecule type" value="Genomic_DNA"/>
</dbReference>
<evidence type="ECO:0000313" key="2">
    <source>
        <dbReference type="Proteomes" id="UP001064048"/>
    </source>
</evidence>
<gene>
    <name evidence="1" type="ORF">MSG28_004875</name>
</gene>
<accession>A0ACC0K7Y4</accession>